<evidence type="ECO:0000313" key="3">
    <source>
        <dbReference type="Proteomes" id="UP000010729"/>
    </source>
</evidence>
<feature type="region of interest" description="Disordered" evidence="1">
    <location>
        <begin position="16"/>
        <end position="39"/>
    </location>
</feature>
<reference evidence="2 3" key="1">
    <citation type="journal article" date="2013" name="Genome Announc.">
        <title>Draft Genome Sequence of Arthrobacter crystallopoietes Strain BAB-32, Revealing Genes for Bioremediation.</title>
        <authorList>
            <person name="Joshi M.N."/>
            <person name="Pandit A.S."/>
            <person name="Sharma A."/>
            <person name="Pandya R.V."/>
            <person name="Desai S.M."/>
            <person name="Saxena A.K."/>
            <person name="Bagatharia S.B."/>
        </authorList>
    </citation>
    <scope>NUCLEOTIDE SEQUENCE [LARGE SCALE GENOMIC DNA]</scope>
    <source>
        <strain evidence="2 3">BAB-32</strain>
    </source>
</reference>
<keyword evidence="3" id="KW-1185">Reference proteome</keyword>
<gene>
    <name evidence="2" type="ORF">D477_018896</name>
</gene>
<dbReference type="EMBL" id="ANPE02000240">
    <property type="protein sequence ID" value="EMY32664.1"/>
    <property type="molecule type" value="Genomic_DNA"/>
</dbReference>
<name>N1UY06_9MICC</name>
<dbReference type="AlphaFoldDB" id="N1UY06"/>
<protein>
    <submittedName>
        <fullName evidence="2">Uncharacterized protein</fullName>
    </submittedName>
</protein>
<organism evidence="2 3">
    <name type="scientific">Arthrobacter crystallopoietes BAB-32</name>
    <dbReference type="NCBI Taxonomy" id="1246476"/>
    <lineage>
        <taxon>Bacteria</taxon>
        <taxon>Bacillati</taxon>
        <taxon>Actinomycetota</taxon>
        <taxon>Actinomycetes</taxon>
        <taxon>Micrococcales</taxon>
        <taxon>Micrococcaceae</taxon>
        <taxon>Crystallibacter</taxon>
    </lineage>
</organism>
<evidence type="ECO:0000256" key="1">
    <source>
        <dbReference type="SAM" id="MobiDB-lite"/>
    </source>
</evidence>
<sequence>MEQIYSSPSHAYTRKLLDSVPGGPGFNIDGDVLGSATPE</sequence>
<accession>N1UY06</accession>
<proteinExistence type="predicted"/>
<evidence type="ECO:0000313" key="2">
    <source>
        <dbReference type="EMBL" id="EMY32664.1"/>
    </source>
</evidence>
<dbReference type="Proteomes" id="UP000010729">
    <property type="component" value="Unassembled WGS sequence"/>
</dbReference>
<comment type="caution">
    <text evidence="2">The sequence shown here is derived from an EMBL/GenBank/DDBJ whole genome shotgun (WGS) entry which is preliminary data.</text>
</comment>